<dbReference type="CDD" id="cd03467">
    <property type="entry name" value="Rieske"/>
    <property type="match status" value="1"/>
</dbReference>
<proteinExistence type="predicted"/>
<dbReference type="PRINTS" id="PR00162">
    <property type="entry name" value="RIESKE"/>
</dbReference>
<evidence type="ECO:0000256" key="2">
    <source>
        <dbReference type="ARBA" id="ARBA00022723"/>
    </source>
</evidence>
<reference evidence="10" key="2">
    <citation type="journal article" date="2016" name="Int. J. Syst. Evol. Microbiol.">
        <title>Complete genome sequence and cell structure of Limnochorda pilosa, a Gram-negative spore-former within the phylum Firmicutes.</title>
        <authorList>
            <person name="Watanabe M."/>
            <person name="Kojima H."/>
            <person name="Fukui M."/>
        </authorList>
    </citation>
    <scope>NUCLEOTIDE SEQUENCE [LARGE SCALE GENOMIC DNA]</scope>
    <source>
        <strain evidence="10">HC45</strain>
    </source>
</reference>
<keyword evidence="2" id="KW-0479">Metal-binding</keyword>
<dbReference type="InterPro" id="IPR014349">
    <property type="entry name" value="Rieske_Fe-S_prot"/>
</dbReference>
<keyword evidence="10" id="KW-1185">Reference proteome</keyword>
<dbReference type="PANTHER" id="PTHR10134">
    <property type="entry name" value="CYTOCHROME B-C1 COMPLEX SUBUNIT RIESKE, MITOCHONDRIAL"/>
    <property type="match status" value="1"/>
</dbReference>
<evidence type="ECO:0000256" key="3">
    <source>
        <dbReference type="ARBA" id="ARBA00023004"/>
    </source>
</evidence>
<keyword evidence="1" id="KW-0001">2Fe-2S</keyword>
<evidence type="ECO:0000313" key="9">
    <source>
        <dbReference type="EMBL" id="BAS27359.1"/>
    </source>
</evidence>
<evidence type="ECO:0000256" key="4">
    <source>
        <dbReference type="ARBA" id="ARBA00023014"/>
    </source>
</evidence>
<dbReference type="PROSITE" id="PS51296">
    <property type="entry name" value="RIESKE"/>
    <property type="match status" value="1"/>
</dbReference>
<sequence length="178" mass="19526">MSANSQVKDGAAVAARALESGAGKEALSRRQFMRSLMWGSAGLFALEAALSGLALFWPRNVKGFGSTIRVGPLADFPVGSVTKVREGKFYVSRLENGFIALYWRCTHLGCTVPWREDEQLFHCPCHGSMYERTGQNIAGPAPRPLDYMESTVESGQIVVNTGKITQRERYEPGQLTPV</sequence>
<dbReference type="GO" id="GO:0004497">
    <property type="term" value="F:monooxygenase activity"/>
    <property type="evidence" value="ECO:0007669"/>
    <property type="project" value="UniProtKB-ARBA"/>
</dbReference>
<dbReference type="Gene3D" id="2.102.10.10">
    <property type="entry name" value="Rieske [2Fe-2S] iron-sulphur domain"/>
    <property type="match status" value="1"/>
</dbReference>
<feature type="domain" description="Rieske" evidence="8">
    <location>
        <begin position="68"/>
        <end position="159"/>
    </location>
</feature>
<keyword evidence="7" id="KW-0472">Membrane</keyword>
<dbReference type="InterPro" id="IPR005805">
    <property type="entry name" value="Rieske_Fe-S_prot_C"/>
</dbReference>
<dbReference type="AlphaFoldDB" id="A0A0K2SKJ1"/>
<evidence type="ECO:0000256" key="6">
    <source>
        <dbReference type="ARBA" id="ARBA00034078"/>
    </source>
</evidence>
<feature type="transmembrane region" description="Helical" evidence="7">
    <location>
        <begin position="36"/>
        <end position="57"/>
    </location>
</feature>
<organism evidence="9 10">
    <name type="scientific">Limnochorda pilosa</name>
    <dbReference type="NCBI Taxonomy" id="1555112"/>
    <lineage>
        <taxon>Bacteria</taxon>
        <taxon>Bacillati</taxon>
        <taxon>Bacillota</taxon>
        <taxon>Limnochordia</taxon>
        <taxon>Limnochordales</taxon>
        <taxon>Limnochordaceae</taxon>
        <taxon>Limnochorda</taxon>
    </lineage>
</organism>
<keyword evidence="4" id="KW-0411">Iron-sulfur</keyword>
<dbReference type="GO" id="GO:0046872">
    <property type="term" value="F:metal ion binding"/>
    <property type="evidence" value="ECO:0007669"/>
    <property type="project" value="UniProtKB-KW"/>
</dbReference>
<evidence type="ECO:0000259" key="8">
    <source>
        <dbReference type="PROSITE" id="PS51296"/>
    </source>
</evidence>
<dbReference type="EMBL" id="AP014924">
    <property type="protein sequence ID" value="BAS27359.1"/>
    <property type="molecule type" value="Genomic_DNA"/>
</dbReference>
<dbReference type="Proteomes" id="UP000065807">
    <property type="component" value="Chromosome"/>
</dbReference>
<dbReference type="GO" id="GO:0016705">
    <property type="term" value="F:oxidoreductase activity, acting on paired donors, with incorporation or reduction of molecular oxygen"/>
    <property type="evidence" value="ECO:0007669"/>
    <property type="project" value="UniProtKB-ARBA"/>
</dbReference>
<dbReference type="GO" id="GO:0016020">
    <property type="term" value="C:membrane"/>
    <property type="evidence" value="ECO:0007669"/>
    <property type="project" value="InterPro"/>
</dbReference>
<comment type="cofactor">
    <cofactor evidence="6">
        <name>[2Fe-2S] cluster</name>
        <dbReference type="ChEBI" id="CHEBI:190135"/>
    </cofactor>
</comment>
<name>A0A0K2SKJ1_LIMPI</name>
<dbReference type="KEGG" id="lpil:LIP_1511"/>
<keyword evidence="3" id="KW-0408">Iron</keyword>
<keyword evidence="7" id="KW-0812">Transmembrane</keyword>
<protein>
    <recommendedName>
        <fullName evidence="8">Rieske domain-containing protein</fullName>
    </recommendedName>
</protein>
<evidence type="ECO:0000256" key="5">
    <source>
        <dbReference type="ARBA" id="ARBA00023157"/>
    </source>
</evidence>
<reference evidence="10" key="1">
    <citation type="submission" date="2015-07" db="EMBL/GenBank/DDBJ databases">
        <title>Complete genome sequence and phylogenetic analysis of Limnochorda pilosa.</title>
        <authorList>
            <person name="Watanabe M."/>
            <person name="Kojima H."/>
            <person name="Fukui M."/>
        </authorList>
    </citation>
    <scope>NUCLEOTIDE SEQUENCE [LARGE SCALE GENOMIC DNA]</scope>
    <source>
        <strain evidence="10">HC45</strain>
    </source>
</reference>
<keyword evidence="5" id="KW-1015">Disulfide bond</keyword>
<evidence type="ECO:0000256" key="7">
    <source>
        <dbReference type="SAM" id="Phobius"/>
    </source>
</evidence>
<keyword evidence="7" id="KW-1133">Transmembrane helix</keyword>
<evidence type="ECO:0000313" key="10">
    <source>
        <dbReference type="Proteomes" id="UP000065807"/>
    </source>
</evidence>
<dbReference type="Pfam" id="PF00355">
    <property type="entry name" value="Rieske"/>
    <property type="match status" value="1"/>
</dbReference>
<dbReference type="SUPFAM" id="SSF50022">
    <property type="entry name" value="ISP domain"/>
    <property type="match status" value="1"/>
</dbReference>
<dbReference type="GO" id="GO:0051537">
    <property type="term" value="F:2 iron, 2 sulfur cluster binding"/>
    <property type="evidence" value="ECO:0007669"/>
    <property type="project" value="UniProtKB-KW"/>
</dbReference>
<dbReference type="InterPro" id="IPR036922">
    <property type="entry name" value="Rieske_2Fe-2S_sf"/>
</dbReference>
<gene>
    <name evidence="9" type="ORF">LIP_1511</name>
</gene>
<accession>A0A0K2SKJ1</accession>
<dbReference type="InterPro" id="IPR017941">
    <property type="entry name" value="Rieske_2Fe-2S"/>
</dbReference>
<dbReference type="STRING" id="1555112.LIP_1511"/>
<evidence type="ECO:0000256" key="1">
    <source>
        <dbReference type="ARBA" id="ARBA00022714"/>
    </source>
</evidence>